<dbReference type="InterPro" id="IPR027417">
    <property type="entry name" value="P-loop_NTPase"/>
</dbReference>
<organism evidence="1 2">
    <name type="scientific">Kribbella solani</name>
    <dbReference type="NCBI Taxonomy" id="236067"/>
    <lineage>
        <taxon>Bacteria</taxon>
        <taxon>Bacillati</taxon>
        <taxon>Actinomycetota</taxon>
        <taxon>Actinomycetes</taxon>
        <taxon>Propionibacteriales</taxon>
        <taxon>Kribbellaceae</taxon>
        <taxon>Kribbella</taxon>
    </lineage>
</organism>
<proteinExistence type="predicted"/>
<protein>
    <recommendedName>
        <fullName evidence="3">AAA domain-containing protein</fullName>
    </recommendedName>
</protein>
<sequence length="557" mass="61345">MTADPDDLPEDDPTVGPPVDWLANIRALAAKNGVQVRPQQPAFTPAPTPVSPPMPAVPTPNVGLEDLGQPVVNTQAAMTYAANALASEIGVLLGTTEGQRNHQLNVSAMKLGQLVAGGNLNEAQVRAELTQAALKIGLTPYETKQTIDSGIKKGLTEPRSPEPVYTFIAPTPPVMLPTAPVIPPVQPPASSPASEPPATADLYELQVEHDLKIELRRRDVRRRASRIESSALFTPPAFADDLAAELDEPDPDIEWTIENLHSVGGNTTITAGFKVGKTTFMMNLVRALADGTPFLGTHEVRKLDGRIAFWNHEVEAVQMRRNLREINIHKPDRVWHVPLRGHHLDLMDDAAYTWAVAEMRKREIEAWILDPFSGAFYGDENSNSDINAFTKRLDEFKREAGIADLFMPVHTGRYVEEGNERARGGAKLDDWTDNRWVLAKHADSGDRYFRAEGRRVEQEERELKFDRPTQTLTYSPFTGTRKTKATSTLQSAVLAYVTANPGCTQNQITGAITGQKADIRAVIKKLINDFDLETRSGKNNATHHFIQGSPEAMSWTG</sequence>
<dbReference type="Pfam" id="PF13481">
    <property type="entry name" value="AAA_25"/>
    <property type="match status" value="1"/>
</dbReference>
<dbReference type="EMBL" id="JACHNF010000001">
    <property type="protein sequence ID" value="MBB5982430.1"/>
    <property type="molecule type" value="Genomic_DNA"/>
</dbReference>
<evidence type="ECO:0000313" key="2">
    <source>
        <dbReference type="Proteomes" id="UP000558997"/>
    </source>
</evidence>
<dbReference type="SUPFAM" id="SSF52540">
    <property type="entry name" value="P-loop containing nucleoside triphosphate hydrolases"/>
    <property type="match status" value="1"/>
</dbReference>
<dbReference type="AlphaFoldDB" id="A0A841E0A8"/>
<name>A0A841E0A8_9ACTN</name>
<gene>
    <name evidence="1" type="ORF">HDA44_005771</name>
</gene>
<keyword evidence="2" id="KW-1185">Reference proteome</keyword>
<evidence type="ECO:0000313" key="1">
    <source>
        <dbReference type="EMBL" id="MBB5982430.1"/>
    </source>
</evidence>
<reference evidence="1 2" key="1">
    <citation type="submission" date="2020-08" db="EMBL/GenBank/DDBJ databases">
        <title>Sequencing the genomes of 1000 actinobacteria strains.</title>
        <authorList>
            <person name="Klenk H.-P."/>
        </authorList>
    </citation>
    <scope>NUCLEOTIDE SEQUENCE [LARGE SCALE GENOMIC DNA]</scope>
    <source>
        <strain evidence="1 2">DSM 17294</strain>
    </source>
</reference>
<dbReference type="Gene3D" id="3.40.50.300">
    <property type="entry name" value="P-loop containing nucleotide triphosphate hydrolases"/>
    <property type="match status" value="1"/>
</dbReference>
<comment type="caution">
    <text evidence="1">The sequence shown here is derived from an EMBL/GenBank/DDBJ whole genome shotgun (WGS) entry which is preliminary data.</text>
</comment>
<dbReference type="RefSeq" id="WP_184839640.1">
    <property type="nucleotide sequence ID" value="NZ_BAAAVN010000008.1"/>
</dbReference>
<accession>A0A841E0A8</accession>
<dbReference type="Proteomes" id="UP000558997">
    <property type="component" value="Unassembled WGS sequence"/>
</dbReference>
<evidence type="ECO:0008006" key="3">
    <source>
        <dbReference type="Google" id="ProtNLM"/>
    </source>
</evidence>